<dbReference type="InterPro" id="IPR006203">
    <property type="entry name" value="GHMP_knse_ATP-bd_CS"/>
</dbReference>
<dbReference type="InterPro" id="IPR036554">
    <property type="entry name" value="GHMP_kinase_C_sf"/>
</dbReference>
<keyword evidence="8 12" id="KW-0547">Nucleotide-binding</keyword>
<keyword evidence="12" id="KW-0963">Cytoplasm</keyword>
<dbReference type="InterPro" id="IPR000870">
    <property type="entry name" value="Homoserine_kinase"/>
</dbReference>
<keyword evidence="7 12" id="KW-0791">Threonine biosynthesis</keyword>
<dbReference type="Gene3D" id="3.30.70.890">
    <property type="entry name" value="GHMP kinase, C-terminal domain"/>
    <property type="match status" value="1"/>
</dbReference>
<keyword evidence="10 12" id="KW-0067">ATP-binding</keyword>
<dbReference type="RefSeq" id="WP_169209828.1">
    <property type="nucleotide sequence ID" value="NZ_JAATNW010000002.1"/>
</dbReference>
<comment type="catalytic activity">
    <reaction evidence="11 12">
        <text>L-homoserine + ATP = O-phospho-L-homoserine + ADP + H(+)</text>
        <dbReference type="Rhea" id="RHEA:13985"/>
        <dbReference type="ChEBI" id="CHEBI:15378"/>
        <dbReference type="ChEBI" id="CHEBI:30616"/>
        <dbReference type="ChEBI" id="CHEBI:57476"/>
        <dbReference type="ChEBI" id="CHEBI:57590"/>
        <dbReference type="ChEBI" id="CHEBI:456216"/>
        <dbReference type="EC" id="2.7.1.39"/>
    </reaction>
</comment>
<comment type="function">
    <text evidence="12">Catalyzes the ATP-dependent phosphorylation of L-homoserine to L-homoserine phosphate.</text>
</comment>
<dbReference type="NCBIfam" id="NF002288">
    <property type="entry name" value="PRK01212.1-4"/>
    <property type="match status" value="1"/>
</dbReference>
<dbReference type="SUPFAM" id="SSF54211">
    <property type="entry name" value="Ribosomal protein S5 domain 2-like"/>
    <property type="match status" value="1"/>
</dbReference>
<keyword evidence="6 12" id="KW-0808">Transferase</keyword>
<feature type="domain" description="GHMP kinase C-terminal" evidence="14">
    <location>
        <begin position="227"/>
        <end position="297"/>
    </location>
</feature>
<evidence type="ECO:0000256" key="9">
    <source>
        <dbReference type="ARBA" id="ARBA00022777"/>
    </source>
</evidence>
<dbReference type="PANTHER" id="PTHR20861:SF1">
    <property type="entry name" value="HOMOSERINE KINASE"/>
    <property type="match status" value="1"/>
</dbReference>
<evidence type="ECO:0000256" key="8">
    <source>
        <dbReference type="ARBA" id="ARBA00022741"/>
    </source>
</evidence>
<evidence type="ECO:0000313" key="15">
    <source>
        <dbReference type="EMBL" id="NMH59267.1"/>
    </source>
</evidence>
<evidence type="ECO:0000256" key="4">
    <source>
        <dbReference type="ARBA" id="ARBA00017858"/>
    </source>
</evidence>
<evidence type="ECO:0000313" key="16">
    <source>
        <dbReference type="Proteomes" id="UP000709336"/>
    </source>
</evidence>
<dbReference type="Gene3D" id="3.30.230.10">
    <property type="match status" value="1"/>
</dbReference>
<proteinExistence type="inferred from homology"/>
<dbReference type="Pfam" id="PF00288">
    <property type="entry name" value="GHMP_kinases_N"/>
    <property type="match status" value="1"/>
</dbReference>
<feature type="binding site" evidence="12">
    <location>
        <begin position="100"/>
        <end position="110"/>
    </location>
    <ligand>
        <name>ATP</name>
        <dbReference type="ChEBI" id="CHEBI:30616"/>
    </ligand>
</feature>
<dbReference type="SUPFAM" id="SSF55060">
    <property type="entry name" value="GHMP Kinase, C-terminal domain"/>
    <property type="match status" value="1"/>
</dbReference>
<dbReference type="HAMAP" id="MF_00384">
    <property type="entry name" value="Homoser_kinase"/>
    <property type="match status" value="1"/>
</dbReference>
<dbReference type="EMBL" id="JAATNW010000002">
    <property type="protein sequence ID" value="NMH59267.1"/>
    <property type="molecule type" value="Genomic_DNA"/>
</dbReference>
<sequence>MKKTTAYAPASIGNVSLGFDILGAALAPVDGSKIGDEVEIESATGPVLFEFAVDGQFANKLPTEPRENIVFQCYQRFIEACGNSDAINAPIKVTLRKNLPIGSGLGSSASSIVAALVGLNAYFDAPLSDHQLLTLMGEMEGQISGSIHYDNVAPSFLGGITLMTGLTESIAVKLPVISEWYWVICYAGINVSTAEARKILPASYSLQDTLTFGRQLAVFIQALHTQNAKMASAVIHDVIAEPHRKRLLPGFDEARQACISSGASAFGISGSGPTVFAICESLDIALQVEKVLAQQYIQTDKGFTKVCRVENQGATVTG</sequence>
<protein>
    <recommendedName>
        <fullName evidence="4 12">Homoserine kinase</fullName>
        <shortName evidence="12">HK</shortName>
        <shortName evidence="12">HSK</shortName>
        <ecNumber evidence="3 12">2.7.1.39</ecNumber>
    </recommendedName>
</protein>
<evidence type="ECO:0000256" key="12">
    <source>
        <dbReference type="HAMAP-Rule" id="MF_00384"/>
    </source>
</evidence>
<comment type="caution">
    <text evidence="15">The sequence shown here is derived from an EMBL/GenBank/DDBJ whole genome shotgun (WGS) entry which is preliminary data.</text>
</comment>
<evidence type="ECO:0000256" key="11">
    <source>
        <dbReference type="ARBA" id="ARBA00049375"/>
    </source>
</evidence>
<evidence type="ECO:0000259" key="14">
    <source>
        <dbReference type="Pfam" id="PF08544"/>
    </source>
</evidence>
<evidence type="ECO:0000256" key="7">
    <source>
        <dbReference type="ARBA" id="ARBA00022697"/>
    </source>
</evidence>
<dbReference type="PANTHER" id="PTHR20861">
    <property type="entry name" value="HOMOSERINE/4-DIPHOSPHOCYTIDYL-2-C-METHYL-D-ERYTHRITOL KINASE"/>
    <property type="match status" value="1"/>
</dbReference>
<dbReference type="PIRSF" id="PIRSF000676">
    <property type="entry name" value="Homoser_kin"/>
    <property type="match status" value="1"/>
</dbReference>
<evidence type="ECO:0000256" key="5">
    <source>
        <dbReference type="ARBA" id="ARBA00022605"/>
    </source>
</evidence>
<dbReference type="InterPro" id="IPR014721">
    <property type="entry name" value="Ribsml_uS5_D2-typ_fold_subgr"/>
</dbReference>
<keyword evidence="16" id="KW-1185">Reference proteome</keyword>
<evidence type="ECO:0000256" key="1">
    <source>
        <dbReference type="ARBA" id="ARBA00005015"/>
    </source>
</evidence>
<dbReference type="NCBIfam" id="TIGR00191">
    <property type="entry name" value="thrB"/>
    <property type="match status" value="1"/>
</dbReference>
<gene>
    <name evidence="12 15" type="primary">thrB</name>
    <name evidence="15" type="ORF">HCJ96_04440</name>
</gene>
<evidence type="ECO:0000256" key="6">
    <source>
        <dbReference type="ARBA" id="ARBA00022679"/>
    </source>
</evidence>
<keyword evidence="9 12" id="KW-0418">Kinase</keyword>
<dbReference type="InterPro" id="IPR006204">
    <property type="entry name" value="GHMP_kinase_N_dom"/>
</dbReference>
<accession>A0ABX1QYF1</accession>
<evidence type="ECO:0000256" key="2">
    <source>
        <dbReference type="ARBA" id="ARBA00007370"/>
    </source>
</evidence>
<dbReference type="InterPro" id="IPR020568">
    <property type="entry name" value="Ribosomal_Su5_D2-typ_SF"/>
</dbReference>
<reference evidence="15 16" key="1">
    <citation type="submission" date="2020-03" db="EMBL/GenBank/DDBJ databases">
        <title>Alteromonas ponticola sp. nov., isolated from seawater.</title>
        <authorList>
            <person name="Yoon J.-H."/>
            <person name="Kim Y.-O."/>
        </authorList>
    </citation>
    <scope>NUCLEOTIDE SEQUENCE [LARGE SCALE GENOMIC DNA]</scope>
    <source>
        <strain evidence="15 16">MYP5</strain>
    </source>
</reference>
<organism evidence="15 16">
    <name type="scientific">Alteromonas ponticola</name>
    <dbReference type="NCBI Taxonomy" id="2720613"/>
    <lineage>
        <taxon>Bacteria</taxon>
        <taxon>Pseudomonadati</taxon>
        <taxon>Pseudomonadota</taxon>
        <taxon>Gammaproteobacteria</taxon>
        <taxon>Alteromonadales</taxon>
        <taxon>Alteromonadaceae</taxon>
        <taxon>Alteromonas/Salinimonas group</taxon>
        <taxon>Alteromonas</taxon>
    </lineage>
</organism>
<comment type="similarity">
    <text evidence="2 12">Belongs to the GHMP kinase family. Homoserine kinase subfamily.</text>
</comment>
<evidence type="ECO:0000259" key="13">
    <source>
        <dbReference type="Pfam" id="PF00288"/>
    </source>
</evidence>
<dbReference type="PRINTS" id="PR00958">
    <property type="entry name" value="HOMSERKINASE"/>
</dbReference>
<dbReference type="PROSITE" id="PS00627">
    <property type="entry name" value="GHMP_KINASES_ATP"/>
    <property type="match status" value="1"/>
</dbReference>
<dbReference type="Proteomes" id="UP000709336">
    <property type="component" value="Unassembled WGS sequence"/>
</dbReference>
<comment type="pathway">
    <text evidence="1 12">Amino-acid biosynthesis; L-threonine biosynthesis; L-threonine from L-aspartate: step 4/5.</text>
</comment>
<evidence type="ECO:0000256" key="10">
    <source>
        <dbReference type="ARBA" id="ARBA00022840"/>
    </source>
</evidence>
<evidence type="ECO:0000256" key="3">
    <source>
        <dbReference type="ARBA" id="ARBA00012078"/>
    </source>
</evidence>
<comment type="subcellular location">
    <subcellularLocation>
        <location evidence="12">Cytoplasm</location>
    </subcellularLocation>
</comment>
<dbReference type="EC" id="2.7.1.39" evidence="3 12"/>
<name>A0ABX1QYF1_9ALTE</name>
<dbReference type="InterPro" id="IPR013750">
    <property type="entry name" value="GHMP_kinase_C_dom"/>
</dbReference>
<dbReference type="Pfam" id="PF08544">
    <property type="entry name" value="GHMP_kinases_C"/>
    <property type="match status" value="1"/>
</dbReference>
<keyword evidence="5 12" id="KW-0028">Amino-acid biosynthesis</keyword>
<feature type="domain" description="GHMP kinase N-terminal" evidence="13">
    <location>
        <begin position="68"/>
        <end position="159"/>
    </location>
</feature>
<dbReference type="GO" id="GO:0004413">
    <property type="term" value="F:homoserine kinase activity"/>
    <property type="evidence" value="ECO:0007669"/>
    <property type="project" value="UniProtKB-EC"/>
</dbReference>